<gene>
    <name evidence="3" type="ORF">WMG39_19705</name>
</gene>
<organism evidence="3 4">
    <name type="scientific">Microcoleus anatoxicus PTRS2</name>
    <dbReference type="NCBI Taxonomy" id="2705321"/>
    <lineage>
        <taxon>Bacteria</taxon>
        <taxon>Bacillati</taxon>
        <taxon>Cyanobacteriota</taxon>
        <taxon>Cyanophyceae</taxon>
        <taxon>Oscillatoriophycideae</taxon>
        <taxon>Oscillatoriales</taxon>
        <taxon>Microcoleaceae</taxon>
        <taxon>Microcoleus</taxon>
        <taxon>Microcoleus anatoxicus</taxon>
    </lineage>
</organism>
<keyword evidence="2" id="KW-0812">Transmembrane</keyword>
<dbReference type="RefSeq" id="WP_340523842.1">
    <property type="nucleotide sequence ID" value="NZ_JBBLXS010000298.1"/>
</dbReference>
<dbReference type="SUPFAM" id="SSF81606">
    <property type="entry name" value="PP2C-like"/>
    <property type="match status" value="1"/>
</dbReference>
<accession>A0ABU8YS75</accession>
<evidence type="ECO:0000313" key="3">
    <source>
        <dbReference type="EMBL" id="MEK0187058.1"/>
    </source>
</evidence>
<reference evidence="3 4" key="1">
    <citation type="journal article" date="2020" name="Harmful Algae">
        <title>Molecular and morphological characterization of a novel dihydroanatoxin-a producing Microcoleus species (cyanobacteria) from the Russian River, California, USA.</title>
        <authorList>
            <person name="Conklin K.Y."/>
            <person name="Stancheva R."/>
            <person name="Otten T.G."/>
            <person name="Fadness R."/>
            <person name="Boyer G.L."/>
            <person name="Read B."/>
            <person name="Zhang X."/>
            <person name="Sheath R.G."/>
        </authorList>
    </citation>
    <scope>NUCLEOTIDE SEQUENCE [LARGE SCALE GENOMIC DNA]</scope>
    <source>
        <strain evidence="3 4">PTRS2</strain>
    </source>
</reference>
<proteinExistence type="predicted"/>
<dbReference type="InterPro" id="IPR036457">
    <property type="entry name" value="PPM-type-like_dom_sf"/>
</dbReference>
<evidence type="ECO:0000256" key="2">
    <source>
        <dbReference type="SAM" id="Phobius"/>
    </source>
</evidence>
<feature type="region of interest" description="Disordered" evidence="1">
    <location>
        <begin position="453"/>
        <end position="481"/>
    </location>
</feature>
<protein>
    <submittedName>
        <fullName evidence="3">Uncharacterized protein</fullName>
    </submittedName>
</protein>
<keyword evidence="4" id="KW-1185">Reference proteome</keyword>
<name>A0ABU8YS75_9CYAN</name>
<feature type="transmembrane region" description="Helical" evidence="2">
    <location>
        <begin position="315"/>
        <end position="333"/>
    </location>
</feature>
<dbReference type="EMBL" id="JBBLXS010000298">
    <property type="protein sequence ID" value="MEK0187058.1"/>
    <property type="molecule type" value="Genomic_DNA"/>
</dbReference>
<dbReference type="Gene3D" id="3.60.40.10">
    <property type="entry name" value="PPM-type phosphatase domain"/>
    <property type="match status" value="1"/>
</dbReference>
<keyword evidence="2" id="KW-0472">Membrane</keyword>
<keyword evidence="2" id="KW-1133">Transmembrane helix</keyword>
<sequence>MQFIFKPFISSNIDEVKMQNHNQNEIAHFTLPKVGEHETDIQDAFDYSSDRSIVAIADGASTSLWPREWANLLVKHFCRDNQDSIDSIYERWEEWLRPLQEEWRQHSLKIKKDSTIPWYAQGSREKDHGSATFVGLKFRPPNQTGEKIWEALAVGDSCLFQIKANSNELVAFPLKKSEQFTTVTNCFHSLPEYKSYPPAFTDGLYEEGDIFLLATDALAEWIIKDCENLIYRSKNLISVATQEEFTNFINQLRDDKLIKNDDTTLLRLKVVIPGGEKTKPLEPNQPKPNTHNCQPIVQKKYGHLSNKIFKKRVRLLIFSALVIIAGIAISNIYKNQYFNANLGQNSPENKVLPSQSSTATNSKIPDPKNVPIYSADNNNDRPIGYLFDIDQISSTPKLLYLWVLVEFSYLDTTQNIIIIPHKARSPLFPDKEIKKLTPKDFLGVLLPGTYSFTEPKNSATEPKNSATEPKNSATEPKNSATFNDQGRWVKIQVRLTK</sequence>
<dbReference type="Proteomes" id="UP001384579">
    <property type="component" value="Unassembled WGS sequence"/>
</dbReference>
<feature type="compositionally biased region" description="Polar residues" evidence="1">
    <location>
        <begin position="348"/>
        <end position="363"/>
    </location>
</feature>
<feature type="region of interest" description="Disordered" evidence="1">
    <location>
        <begin position="348"/>
        <end position="370"/>
    </location>
</feature>
<comment type="caution">
    <text evidence="3">The sequence shown here is derived from an EMBL/GenBank/DDBJ whole genome shotgun (WGS) entry which is preliminary data.</text>
</comment>
<evidence type="ECO:0000313" key="4">
    <source>
        <dbReference type="Proteomes" id="UP001384579"/>
    </source>
</evidence>
<evidence type="ECO:0000256" key="1">
    <source>
        <dbReference type="SAM" id="MobiDB-lite"/>
    </source>
</evidence>